<dbReference type="GeneID" id="87878538"/>
<name>A0AAJ0MM02_9PEZI</name>
<comment type="caution">
    <text evidence="2">The sequence shown here is derived from an EMBL/GenBank/DDBJ whole genome shotgun (WGS) entry which is preliminary data.</text>
</comment>
<evidence type="ECO:0000313" key="3">
    <source>
        <dbReference type="Proteomes" id="UP001285908"/>
    </source>
</evidence>
<evidence type="ECO:0000313" key="2">
    <source>
        <dbReference type="EMBL" id="KAK3485269.1"/>
    </source>
</evidence>
<sequence length="379" mass="41876">MSPSQSQSEVQDDQDESAPEPQQPRTSAPSHYQAVSSFAGTMPNAFDWQQRQIGSAQSGAMGQFTSPYNPTLEASGFEEHLNMTRPPITSPYTAQVQPAYAPPVMQHPAFQAQAVFGMPAGTHAAQASHSPLHYQSGVDSSLQQVHHNVFSPNQSIPGMTATGFQANNNSHNFMDHNHFIVPPMGPSMPNSYPEVPQPNDAALPANTNSWTTAQDNLVRRLKHEKKKVAQIKEELKREFGVVRSGNAISKRWKQIMKKDSEEVSSLFYFLSLFPFLSFPLSYPPALFHSLCNPPSLLSRTDIQESKALIQNVLPPPTQLQMLHTGLLNAIPEYASAQHDPQTALLISEIQEDFQKGFTKLVEMCVLKVQKVLRHGGANL</sequence>
<keyword evidence="3" id="KW-1185">Reference proteome</keyword>
<protein>
    <submittedName>
        <fullName evidence="2">Uncharacterized protein</fullName>
    </submittedName>
</protein>
<dbReference type="EMBL" id="JAULSX010000010">
    <property type="protein sequence ID" value="KAK3485269.1"/>
    <property type="molecule type" value="Genomic_DNA"/>
</dbReference>
<accession>A0AAJ0MM02</accession>
<dbReference type="AlphaFoldDB" id="A0AAJ0MM02"/>
<dbReference type="Proteomes" id="UP001285908">
    <property type="component" value="Unassembled WGS sequence"/>
</dbReference>
<dbReference type="RefSeq" id="XP_062688173.1">
    <property type="nucleotide sequence ID" value="XM_062840916.1"/>
</dbReference>
<evidence type="ECO:0000256" key="1">
    <source>
        <dbReference type="SAM" id="MobiDB-lite"/>
    </source>
</evidence>
<reference evidence="2 3" key="1">
    <citation type="journal article" date="2023" name="Mol. Phylogenet. Evol.">
        <title>Genome-scale phylogeny and comparative genomics of the fungal order Sordariales.</title>
        <authorList>
            <person name="Hensen N."/>
            <person name="Bonometti L."/>
            <person name="Westerberg I."/>
            <person name="Brannstrom I.O."/>
            <person name="Guillou S."/>
            <person name="Cros-Aarteil S."/>
            <person name="Calhoun S."/>
            <person name="Haridas S."/>
            <person name="Kuo A."/>
            <person name="Mondo S."/>
            <person name="Pangilinan J."/>
            <person name="Riley R."/>
            <person name="LaButti K."/>
            <person name="Andreopoulos B."/>
            <person name="Lipzen A."/>
            <person name="Chen C."/>
            <person name="Yan M."/>
            <person name="Daum C."/>
            <person name="Ng V."/>
            <person name="Clum A."/>
            <person name="Steindorff A."/>
            <person name="Ohm R.A."/>
            <person name="Martin F."/>
            <person name="Silar P."/>
            <person name="Natvig D.O."/>
            <person name="Lalanne C."/>
            <person name="Gautier V."/>
            <person name="Ament-Velasquez S.L."/>
            <person name="Kruys A."/>
            <person name="Hutchinson M.I."/>
            <person name="Powell A.J."/>
            <person name="Barry K."/>
            <person name="Miller A.N."/>
            <person name="Grigoriev I.V."/>
            <person name="Debuchy R."/>
            <person name="Gladieux P."/>
            <person name="Hiltunen Thoren M."/>
            <person name="Johannesson H."/>
        </authorList>
    </citation>
    <scope>NUCLEOTIDE SEQUENCE [LARGE SCALE GENOMIC DNA]</scope>
    <source>
        <strain evidence="2 3">FGSC 10403</strain>
    </source>
</reference>
<gene>
    <name evidence="2" type="ORF">B0T23DRAFT_44517</name>
</gene>
<feature type="compositionally biased region" description="Polar residues" evidence="1">
    <location>
        <begin position="23"/>
        <end position="32"/>
    </location>
</feature>
<feature type="region of interest" description="Disordered" evidence="1">
    <location>
        <begin position="1"/>
        <end position="32"/>
    </location>
</feature>
<proteinExistence type="predicted"/>
<organism evidence="2 3">
    <name type="scientific">Neurospora hispaniola</name>
    <dbReference type="NCBI Taxonomy" id="588809"/>
    <lineage>
        <taxon>Eukaryota</taxon>
        <taxon>Fungi</taxon>
        <taxon>Dikarya</taxon>
        <taxon>Ascomycota</taxon>
        <taxon>Pezizomycotina</taxon>
        <taxon>Sordariomycetes</taxon>
        <taxon>Sordariomycetidae</taxon>
        <taxon>Sordariales</taxon>
        <taxon>Sordariaceae</taxon>
        <taxon>Neurospora</taxon>
    </lineage>
</organism>